<feature type="transmembrane region" description="Helical" evidence="8">
    <location>
        <begin position="168"/>
        <end position="187"/>
    </location>
</feature>
<feature type="transmembrane region" description="Helical" evidence="8">
    <location>
        <begin position="199"/>
        <end position="217"/>
    </location>
</feature>
<keyword evidence="5 8" id="KW-0812">Transmembrane</keyword>
<feature type="transmembrane region" description="Helical" evidence="8">
    <location>
        <begin position="229"/>
        <end position="246"/>
    </location>
</feature>
<dbReference type="PANTHER" id="PTHR30269:SF37">
    <property type="entry name" value="MEMBRANE TRANSPORTER PROTEIN"/>
    <property type="match status" value="1"/>
</dbReference>
<feature type="transmembrane region" description="Helical" evidence="8">
    <location>
        <begin position="99"/>
        <end position="117"/>
    </location>
</feature>
<name>A0A1N6E6M5_9RHOB</name>
<protein>
    <recommendedName>
        <fullName evidence="8">Probable membrane transporter protein</fullName>
    </recommendedName>
</protein>
<dbReference type="EMBL" id="FSRL01000001">
    <property type="protein sequence ID" value="SIN78669.1"/>
    <property type="molecule type" value="Genomic_DNA"/>
</dbReference>
<sequence length="250" mass="26608">MWPDPWVMAVAVPAVIFAGVSKGGFGSGAAFAAAPILALAIDPRMAVGLMLPLLMLIDVFTLRSFWKQWHGPSALALCLGSLPGIGLAIWLFQVANADTFRLLIGAIAIAFVIYQLARSRGWLKIPDRPYDPVAGGIAGAVAGFTSFISHAGGPPVAAFLLAQGMGKTTYQATSVIVFWAINLLKFIPYAALGIFTRETIVLDLWLAPAAILGAWLGVKAHHVVPERPFFALTYVLLLLTGGKLIWDALT</sequence>
<organism evidence="9 10">
    <name type="scientific">Vannielia litorea</name>
    <dbReference type="NCBI Taxonomy" id="1217970"/>
    <lineage>
        <taxon>Bacteria</taxon>
        <taxon>Pseudomonadati</taxon>
        <taxon>Pseudomonadota</taxon>
        <taxon>Alphaproteobacteria</taxon>
        <taxon>Rhodobacterales</taxon>
        <taxon>Paracoccaceae</taxon>
        <taxon>Vannielia</taxon>
    </lineage>
</organism>
<evidence type="ECO:0000256" key="6">
    <source>
        <dbReference type="ARBA" id="ARBA00022989"/>
    </source>
</evidence>
<evidence type="ECO:0000256" key="1">
    <source>
        <dbReference type="ARBA" id="ARBA00004651"/>
    </source>
</evidence>
<dbReference type="InterPro" id="IPR052017">
    <property type="entry name" value="TSUP"/>
</dbReference>
<keyword evidence="6 8" id="KW-1133">Transmembrane helix</keyword>
<feature type="transmembrane region" description="Helical" evidence="8">
    <location>
        <begin position="129"/>
        <end position="148"/>
    </location>
</feature>
<reference evidence="10" key="1">
    <citation type="submission" date="2016-11" db="EMBL/GenBank/DDBJ databases">
        <authorList>
            <person name="Varghese N."/>
            <person name="Submissions S."/>
        </authorList>
    </citation>
    <scope>NUCLEOTIDE SEQUENCE [LARGE SCALE GENOMIC DNA]</scope>
    <source>
        <strain evidence="10">DSM 29440</strain>
    </source>
</reference>
<accession>A0A1N6E6M5</accession>
<evidence type="ECO:0000313" key="10">
    <source>
        <dbReference type="Proteomes" id="UP000184932"/>
    </source>
</evidence>
<feature type="transmembrane region" description="Helical" evidence="8">
    <location>
        <begin position="48"/>
        <end position="66"/>
    </location>
</feature>
<evidence type="ECO:0000256" key="8">
    <source>
        <dbReference type="RuleBase" id="RU363041"/>
    </source>
</evidence>
<keyword evidence="4 8" id="KW-1003">Cell membrane</keyword>
<dbReference type="GO" id="GO:0005886">
    <property type="term" value="C:plasma membrane"/>
    <property type="evidence" value="ECO:0007669"/>
    <property type="project" value="UniProtKB-SubCell"/>
</dbReference>
<evidence type="ECO:0000256" key="3">
    <source>
        <dbReference type="ARBA" id="ARBA00022448"/>
    </source>
</evidence>
<dbReference type="Proteomes" id="UP000184932">
    <property type="component" value="Unassembled WGS sequence"/>
</dbReference>
<dbReference type="PANTHER" id="PTHR30269">
    <property type="entry name" value="TRANSMEMBRANE PROTEIN YFCA"/>
    <property type="match status" value="1"/>
</dbReference>
<evidence type="ECO:0000256" key="5">
    <source>
        <dbReference type="ARBA" id="ARBA00022692"/>
    </source>
</evidence>
<dbReference type="STRING" id="1217970.SAMN05444002_0394"/>
<gene>
    <name evidence="9" type="ORF">SAMN05444002_0394</name>
</gene>
<feature type="transmembrane region" description="Helical" evidence="8">
    <location>
        <begin position="73"/>
        <end position="93"/>
    </location>
</feature>
<dbReference type="AlphaFoldDB" id="A0A1N6E6M5"/>
<evidence type="ECO:0000256" key="2">
    <source>
        <dbReference type="ARBA" id="ARBA00009142"/>
    </source>
</evidence>
<comment type="similarity">
    <text evidence="2 8">Belongs to the 4-toluene sulfonate uptake permease (TSUP) (TC 2.A.102) family.</text>
</comment>
<evidence type="ECO:0000256" key="7">
    <source>
        <dbReference type="ARBA" id="ARBA00023136"/>
    </source>
</evidence>
<dbReference type="RefSeq" id="WP_074254582.1">
    <property type="nucleotide sequence ID" value="NZ_FSRL01000001.1"/>
</dbReference>
<dbReference type="OrthoDB" id="7028171at2"/>
<dbReference type="InterPro" id="IPR002781">
    <property type="entry name" value="TM_pro_TauE-like"/>
</dbReference>
<keyword evidence="10" id="KW-1185">Reference proteome</keyword>
<proteinExistence type="inferred from homology"/>
<keyword evidence="7 8" id="KW-0472">Membrane</keyword>
<evidence type="ECO:0000313" key="9">
    <source>
        <dbReference type="EMBL" id="SIN78669.1"/>
    </source>
</evidence>
<comment type="subcellular location">
    <subcellularLocation>
        <location evidence="1 8">Cell membrane</location>
        <topology evidence="1 8">Multi-pass membrane protein</topology>
    </subcellularLocation>
</comment>
<keyword evidence="3" id="KW-0813">Transport</keyword>
<evidence type="ECO:0000256" key="4">
    <source>
        <dbReference type="ARBA" id="ARBA00022475"/>
    </source>
</evidence>
<dbReference type="Pfam" id="PF01925">
    <property type="entry name" value="TauE"/>
    <property type="match status" value="1"/>
</dbReference>